<dbReference type="SUPFAM" id="SSF56112">
    <property type="entry name" value="Protein kinase-like (PK-like)"/>
    <property type="match status" value="1"/>
</dbReference>
<dbReference type="CDD" id="cd14066">
    <property type="entry name" value="STKc_IRAK"/>
    <property type="match status" value="1"/>
</dbReference>
<dbReference type="SUPFAM" id="SSF52402">
    <property type="entry name" value="Adenine nucleotide alpha hydrolases-like"/>
    <property type="match status" value="1"/>
</dbReference>
<comment type="catalytic activity">
    <reaction evidence="1">
        <text>S-ubiquitinyl-[E2 ubiquitin-conjugating enzyme]-L-cysteine + [acceptor protein]-L-lysine = [E2 ubiquitin-conjugating enzyme]-L-cysteine + N(6)-ubiquitinyl-[acceptor protein]-L-lysine.</text>
        <dbReference type="EC" id="2.3.2.27"/>
    </reaction>
</comment>
<keyword evidence="5" id="KW-0547">Nucleotide-binding</keyword>
<dbReference type="FunFam" id="3.30.200.20:FF:000162">
    <property type="entry name" value="Adenine nucleotide alpha hydrolase-like domain kinase"/>
    <property type="match status" value="1"/>
</dbReference>
<protein>
    <recommendedName>
        <fullName evidence="3">RING-type E3 ubiquitin transferase</fullName>
        <ecNumber evidence="3">2.3.2.27</ecNumber>
    </recommendedName>
</protein>
<evidence type="ECO:0000256" key="7">
    <source>
        <dbReference type="ARBA" id="ARBA00022840"/>
    </source>
</evidence>
<feature type="region of interest" description="Disordered" evidence="9">
    <location>
        <begin position="180"/>
        <end position="219"/>
    </location>
</feature>
<dbReference type="InterPro" id="IPR011009">
    <property type="entry name" value="Kinase-like_dom_sf"/>
</dbReference>
<keyword evidence="6" id="KW-0833">Ubl conjugation pathway</keyword>
<dbReference type="GO" id="GO:0005524">
    <property type="term" value="F:ATP binding"/>
    <property type="evidence" value="ECO:0007669"/>
    <property type="project" value="UniProtKB-KW"/>
</dbReference>
<dbReference type="InterPro" id="IPR000719">
    <property type="entry name" value="Prot_kinase_dom"/>
</dbReference>
<evidence type="ECO:0000313" key="12">
    <source>
        <dbReference type="Proteomes" id="UP001187192"/>
    </source>
</evidence>
<feature type="domain" description="Protein kinase" evidence="10">
    <location>
        <begin position="429"/>
        <end position="692"/>
    </location>
</feature>
<dbReference type="CDD" id="cd01989">
    <property type="entry name" value="USP_STK_Ubox_N"/>
    <property type="match status" value="1"/>
</dbReference>
<evidence type="ECO:0000256" key="6">
    <source>
        <dbReference type="ARBA" id="ARBA00022786"/>
    </source>
</evidence>
<dbReference type="PROSITE" id="PS50011">
    <property type="entry name" value="PROTEIN_KINASE_DOM"/>
    <property type="match status" value="1"/>
</dbReference>
<evidence type="ECO:0000313" key="11">
    <source>
        <dbReference type="EMBL" id="GMN36929.1"/>
    </source>
</evidence>
<dbReference type="FunFam" id="1.10.510.10:FF:000498">
    <property type="entry name" value="U-box domain-containing protein 51"/>
    <property type="match status" value="1"/>
</dbReference>
<dbReference type="PROSITE" id="PS00108">
    <property type="entry name" value="PROTEIN_KINASE_ST"/>
    <property type="match status" value="1"/>
</dbReference>
<dbReference type="AlphaFoldDB" id="A0AA87ZHC6"/>
<dbReference type="Proteomes" id="UP001187192">
    <property type="component" value="Unassembled WGS sequence"/>
</dbReference>
<dbReference type="Gene3D" id="3.40.50.620">
    <property type="entry name" value="HUPs"/>
    <property type="match status" value="1"/>
</dbReference>
<sequence length="703" mass="77983">MALSRSTSKIGDGSTVVAIDRDKNIGQPLVKWAVDNILQGHKKSHCVILHVINHDHHSHHSTVSKGSSRSLAEELQEIILPCLGYCARKGITAKEVILHDIDVPSAIIDYIVKNDISNVVVGASNRNAFTRKFKEADVPTSLIKSVPDFCSVYVISKGKTQTVRAATQALKPKIDALTTRSSPNIGSSESASSSKLSANKSSNFMSVPSQSHSRTNSRSSLSFMSTDASQYRNSQSVFSDFSALNSSGLSQYGHSQSVFSDFSVLNSFQSTTSKDFDSFTTLESSGNTFILQTPVSAIMPKEELEAEMSTLSLQLKRTMDIYNTICNEATEAKERVNQLHLRPTKDRSLEEARFGEEAAAAFADLEKQKPKLATDAAHIAERIAEIEKQKTKIAEMKASQEREEKPAIHGGVKYRRYTIKEIESATDYFNNKQKIGEGGYGPVYKCFLDHTAVAIKILRPDISQGLVQFQREVEVLSYIRHPNMVLLVGACPEYGCLVYEYMENGSLEDRLFCKENTPPLSWKTRFKIAAEIATALLFLHQRKPEPLVHRDLKPANILLDRNYVSKISDVGLARLVPASLANAATQYHQTAAAGTFCYIDPEYQQTGLLGVKSDVYSLGVMLLQIITSKPPIGLSFQVEEAIERGKFSEILDPMVWNWPVEDALSFAKLALQCCEMRKKDRPDLGSVVLPELNRLRNLAMVEE</sequence>
<evidence type="ECO:0000256" key="4">
    <source>
        <dbReference type="ARBA" id="ARBA00022679"/>
    </source>
</evidence>
<dbReference type="GO" id="GO:0061630">
    <property type="term" value="F:ubiquitin protein ligase activity"/>
    <property type="evidence" value="ECO:0007669"/>
    <property type="project" value="UniProtKB-EC"/>
</dbReference>
<dbReference type="InterPro" id="IPR008271">
    <property type="entry name" value="Ser/Thr_kinase_AS"/>
</dbReference>
<dbReference type="Gene3D" id="3.30.200.20">
    <property type="entry name" value="Phosphorylase Kinase, domain 1"/>
    <property type="match status" value="1"/>
</dbReference>
<evidence type="ECO:0000256" key="1">
    <source>
        <dbReference type="ARBA" id="ARBA00000900"/>
    </source>
</evidence>
<keyword evidence="4" id="KW-0808">Transferase</keyword>
<dbReference type="Pfam" id="PF00582">
    <property type="entry name" value="Usp"/>
    <property type="match status" value="1"/>
</dbReference>
<dbReference type="InterPro" id="IPR006016">
    <property type="entry name" value="UspA"/>
</dbReference>
<comment type="pathway">
    <text evidence="2">Protein modification; protein ubiquitination.</text>
</comment>
<dbReference type="InterPro" id="IPR014729">
    <property type="entry name" value="Rossmann-like_a/b/a_fold"/>
</dbReference>
<dbReference type="PANTHER" id="PTHR45647:SF51">
    <property type="entry name" value="PROTEIN KINASE SUPERFAMILY PROTEIN"/>
    <property type="match status" value="1"/>
</dbReference>
<evidence type="ECO:0000256" key="8">
    <source>
        <dbReference type="ARBA" id="ARBA00023054"/>
    </source>
</evidence>
<keyword evidence="12" id="KW-1185">Reference proteome</keyword>
<name>A0AA87ZHC6_FICCA</name>
<evidence type="ECO:0000256" key="5">
    <source>
        <dbReference type="ARBA" id="ARBA00022741"/>
    </source>
</evidence>
<feature type="compositionally biased region" description="Low complexity" evidence="9">
    <location>
        <begin position="181"/>
        <end position="202"/>
    </location>
</feature>
<reference evidence="11" key="1">
    <citation type="submission" date="2023-07" db="EMBL/GenBank/DDBJ databases">
        <title>draft genome sequence of fig (Ficus carica).</title>
        <authorList>
            <person name="Takahashi T."/>
            <person name="Nishimura K."/>
        </authorList>
    </citation>
    <scope>NUCLEOTIDE SEQUENCE</scope>
</reference>
<evidence type="ECO:0000256" key="2">
    <source>
        <dbReference type="ARBA" id="ARBA00004906"/>
    </source>
</evidence>
<dbReference type="Gene3D" id="1.10.510.10">
    <property type="entry name" value="Transferase(Phosphotransferase) domain 1"/>
    <property type="match status" value="1"/>
</dbReference>
<dbReference type="PANTHER" id="PTHR45647">
    <property type="entry name" value="OS02G0152300 PROTEIN"/>
    <property type="match status" value="1"/>
</dbReference>
<accession>A0AA87ZHC6</accession>
<feature type="compositionally biased region" description="Low complexity" evidence="9">
    <location>
        <begin position="209"/>
        <end position="219"/>
    </location>
</feature>
<keyword evidence="7" id="KW-0067">ATP-binding</keyword>
<evidence type="ECO:0000256" key="3">
    <source>
        <dbReference type="ARBA" id="ARBA00012483"/>
    </source>
</evidence>
<dbReference type="EMBL" id="BTGU01000006">
    <property type="protein sequence ID" value="GMN36929.1"/>
    <property type="molecule type" value="Genomic_DNA"/>
</dbReference>
<evidence type="ECO:0000259" key="10">
    <source>
        <dbReference type="PROSITE" id="PS50011"/>
    </source>
</evidence>
<dbReference type="InterPro" id="IPR051348">
    <property type="entry name" value="U-box_ubiquitin_ligases"/>
</dbReference>
<comment type="caution">
    <text evidence="11">The sequence shown here is derived from an EMBL/GenBank/DDBJ whole genome shotgun (WGS) entry which is preliminary data.</text>
</comment>
<dbReference type="Pfam" id="PF00069">
    <property type="entry name" value="Pkinase"/>
    <property type="match status" value="1"/>
</dbReference>
<evidence type="ECO:0000256" key="9">
    <source>
        <dbReference type="SAM" id="MobiDB-lite"/>
    </source>
</evidence>
<dbReference type="GO" id="GO:0004672">
    <property type="term" value="F:protein kinase activity"/>
    <property type="evidence" value="ECO:0007669"/>
    <property type="project" value="InterPro"/>
</dbReference>
<gene>
    <name evidence="11" type="ORF">TIFTF001_006397</name>
</gene>
<proteinExistence type="predicted"/>
<keyword evidence="8" id="KW-0175">Coiled coil</keyword>
<organism evidence="11 12">
    <name type="scientific">Ficus carica</name>
    <name type="common">Common fig</name>
    <dbReference type="NCBI Taxonomy" id="3494"/>
    <lineage>
        <taxon>Eukaryota</taxon>
        <taxon>Viridiplantae</taxon>
        <taxon>Streptophyta</taxon>
        <taxon>Embryophyta</taxon>
        <taxon>Tracheophyta</taxon>
        <taxon>Spermatophyta</taxon>
        <taxon>Magnoliopsida</taxon>
        <taxon>eudicotyledons</taxon>
        <taxon>Gunneridae</taxon>
        <taxon>Pentapetalae</taxon>
        <taxon>rosids</taxon>
        <taxon>fabids</taxon>
        <taxon>Rosales</taxon>
        <taxon>Moraceae</taxon>
        <taxon>Ficeae</taxon>
        <taxon>Ficus</taxon>
    </lineage>
</organism>
<dbReference type="SMART" id="SM00220">
    <property type="entry name" value="S_TKc"/>
    <property type="match status" value="1"/>
</dbReference>
<dbReference type="EC" id="2.3.2.27" evidence="3"/>